<evidence type="ECO:0000259" key="4">
    <source>
        <dbReference type="PROSITE" id="PS51077"/>
    </source>
</evidence>
<dbReference type="GO" id="GO:0045892">
    <property type="term" value="P:negative regulation of DNA-templated transcription"/>
    <property type="evidence" value="ECO:0007669"/>
    <property type="project" value="TreeGrafter"/>
</dbReference>
<dbReference type="InterPro" id="IPR014757">
    <property type="entry name" value="Tscrpt_reg_IclR_C"/>
</dbReference>
<sequence length="256" mass="28450">MTKSTQDPDSQMDKQNSGVAAVDRALLILDAFDIDSPVLSLAEISRRTKLYKSTILRLLSSLERHGYVVRNEDGQFSLGITPLKLSRIYQNSFKLKDVLYPILERITKETGETSSFYILDNDKRVVLFRIEPARSVKVSISEGDTFPVNVGASGKILRAFSQTEVDENLQQVQKQFWASSFGERDPETSSLSVPVFSNGRQLQGALTISGPSERLTQEKIAENTSLLLECSIQVSKYLAGSIYGLEDAIKLLKAAH</sequence>
<dbReference type="GO" id="GO:0003677">
    <property type="term" value="F:DNA binding"/>
    <property type="evidence" value="ECO:0007669"/>
    <property type="project" value="UniProtKB-KW"/>
</dbReference>
<proteinExistence type="predicted"/>
<dbReference type="InterPro" id="IPR036388">
    <property type="entry name" value="WH-like_DNA-bd_sf"/>
</dbReference>
<dbReference type="PANTHER" id="PTHR30136">
    <property type="entry name" value="HELIX-TURN-HELIX TRANSCRIPTIONAL REGULATOR, ICLR FAMILY"/>
    <property type="match status" value="1"/>
</dbReference>
<dbReference type="Gene3D" id="3.30.450.40">
    <property type="match status" value="2"/>
</dbReference>
<feature type="domain" description="IclR-ED" evidence="5">
    <location>
        <begin position="81"/>
        <end position="240"/>
    </location>
</feature>
<dbReference type="InterPro" id="IPR050707">
    <property type="entry name" value="HTH_MetabolicPath_Reg"/>
</dbReference>
<keyword evidence="3" id="KW-0804">Transcription</keyword>
<evidence type="ECO:0000256" key="3">
    <source>
        <dbReference type="ARBA" id="ARBA00023163"/>
    </source>
</evidence>
<keyword evidence="2" id="KW-0238">DNA-binding</keyword>
<dbReference type="RefSeq" id="WP_000167520.1">
    <property type="nucleotide sequence ID" value="NZ_JEXD01000034.1"/>
</dbReference>
<feature type="domain" description="HTH iclR-type" evidence="4">
    <location>
        <begin position="19"/>
        <end position="80"/>
    </location>
</feature>
<comment type="caution">
    <text evidence="6">The sequence shown here is derived from an EMBL/GenBank/DDBJ whole genome shotgun (WGS) entry which is preliminary data.</text>
</comment>
<evidence type="ECO:0000256" key="2">
    <source>
        <dbReference type="ARBA" id="ARBA00023125"/>
    </source>
</evidence>
<gene>
    <name evidence="6" type="ORF">J506_3129</name>
</gene>
<evidence type="ECO:0000313" key="6">
    <source>
        <dbReference type="EMBL" id="EXC05601.1"/>
    </source>
</evidence>
<dbReference type="PROSITE" id="PS51077">
    <property type="entry name" value="HTH_ICLR"/>
    <property type="match status" value="1"/>
</dbReference>
<dbReference type="InterPro" id="IPR005471">
    <property type="entry name" value="Tscrpt_reg_IclR_N"/>
</dbReference>
<dbReference type="SMART" id="SM00346">
    <property type="entry name" value="HTH_ICLR"/>
    <property type="match status" value="1"/>
</dbReference>
<evidence type="ECO:0000256" key="1">
    <source>
        <dbReference type="ARBA" id="ARBA00023015"/>
    </source>
</evidence>
<dbReference type="Gene3D" id="1.10.10.10">
    <property type="entry name" value="Winged helix-like DNA-binding domain superfamily/Winged helix DNA-binding domain"/>
    <property type="match status" value="1"/>
</dbReference>
<dbReference type="EMBL" id="JEXD01000034">
    <property type="protein sequence ID" value="EXC05601.1"/>
    <property type="molecule type" value="Genomic_DNA"/>
</dbReference>
<dbReference type="InterPro" id="IPR036390">
    <property type="entry name" value="WH_DNA-bd_sf"/>
</dbReference>
<dbReference type="PATRIC" id="fig|1310607.3.peg.3029"/>
<dbReference type="Proteomes" id="UP000021108">
    <property type="component" value="Unassembled WGS sequence"/>
</dbReference>
<reference evidence="6 7" key="1">
    <citation type="submission" date="2014-02" db="EMBL/GenBank/DDBJ databases">
        <title>Comparative genomics and transcriptomics to identify genetic mechanisms underlying the emergence of carbapenem resistant Acinetobacter baumannii (CRAb).</title>
        <authorList>
            <person name="Harris A.D."/>
            <person name="Johnson K.J."/>
            <person name="George J."/>
            <person name="Shefchek K."/>
            <person name="Daugherty S.C."/>
            <person name="Parankush S."/>
            <person name="Sadzewicz L."/>
            <person name="Tallon L."/>
            <person name="Sengamalay N."/>
            <person name="Hazen T.H."/>
            <person name="Rasko D.A."/>
        </authorList>
    </citation>
    <scope>NUCLEOTIDE SEQUENCE [LARGE SCALE GENOMIC DNA]</scope>
    <source>
        <strain evidence="6 7">625974</strain>
    </source>
</reference>
<name>A0A009PAS0_ACIBA</name>
<dbReference type="SUPFAM" id="SSF46785">
    <property type="entry name" value="Winged helix' DNA-binding domain"/>
    <property type="match status" value="1"/>
</dbReference>
<dbReference type="Pfam" id="PF09339">
    <property type="entry name" value="HTH_IclR"/>
    <property type="match status" value="1"/>
</dbReference>
<dbReference type="AlphaFoldDB" id="A0A009PAS0"/>
<keyword evidence="1" id="KW-0805">Transcription regulation</keyword>
<dbReference type="InterPro" id="IPR029016">
    <property type="entry name" value="GAF-like_dom_sf"/>
</dbReference>
<organism evidence="6 7">
    <name type="scientific">Acinetobacter baumannii 625974</name>
    <dbReference type="NCBI Taxonomy" id="1310607"/>
    <lineage>
        <taxon>Bacteria</taxon>
        <taxon>Pseudomonadati</taxon>
        <taxon>Pseudomonadota</taxon>
        <taxon>Gammaproteobacteria</taxon>
        <taxon>Moraxellales</taxon>
        <taxon>Moraxellaceae</taxon>
        <taxon>Acinetobacter</taxon>
        <taxon>Acinetobacter calcoaceticus/baumannii complex</taxon>
    </lineage>
</organism>
<dbReference type="PANTHER" id="PTHR30136:SF39">
    <property type="entry name" value="TRANSCRIPTIONAL REGULATORY PROTEIN"/>
    <property type="match status" value="1"/>
</dbReference>
<protein>
    <submittedName>
        <fullName evidence="6">Bacterial transcriptional regulator family protein</fullName>
    </submittedName>
</protein>
<dbReference type="SUPFAM" id="SSF55781">
    <property type="entry name" value="GAF domain-like"/>
    <property type="match status" value="1"/>
</dbReference>
<dbReference type="GO" id="GO:0003700">
    <property type="term" value="F:DNA-binding transcription factor activity"/>
    <property type="evidence" value="ECO:0007669"/>
    <property type="project" value="TreeGrafter"/>
</dbReference>
<dbReference type="Pfam" id="PF01614">
    <property type="entry name" value="IclR_C"/>
    <property type="match status" value="1"/>
</dbReference>
<accession>A0A009PAS0</accession>
<dbReference type="PROSITE" id="PS51078">
    <property type="entry name" value="ICLR_ED"/>
    <property type="match status" value="1"/>
</dbReference>
<evidence type="ECO:0000259" key="5">
    <source>
        <dbReference type="PROSITE" id="PS51078"/>
    </source>
</evidence>
<evidence type="ECO:0000313" key="7">
    <source>
        <dbReference type="Proteomes" id="UP000021108"/>
    </source>
</evidence>